<evidence type="ECO:0000313" key="3">
    <source>
        <dbReference type="EMBL" id="CZT16131.1"/>
    </source>
</evidence>
<dbReference type="OrthoDB" id="446683at2759"/>
<dbReference type="Pfam" id="PF00756">
    <property type="entry name" value="Esterase"/>
    <property type="match status" value="1"/>
</dbReference>
<keyword evidence="2 3" id="KW-0378">Hydrolase</keyword>
<evidence type="ECO:0000256" key="2">
    <source>
        <dbReference type="ARBA" id="ARBA00022801"/>
    </source>
</evidence>
<organism evidence="3 4">
    <name type="scientific">Ramularia collo-cygni</name>
    <dbReference type="NCBI Taxonomy" id="112498"/>
    <lineage>
        <taxon>Eukaryota</taxon>
        <taxon>Fungi</taxon>
        <taxon>Dikarya</taxon>
        <taxon>Ascomycota</taxon>
        <taxon>Pezizomycotina</taxon>
        <taxon>Dothideomycetes</taxon>
        <taxon>Dothideomycetidae</taxon>
        <taxon>Mycosphaerellales</taxon>
        <taxon>Mycosphaerellaceae</taxon>
        <taxon>Ramularia</taxon>
    </lineage>
</organism>
<dbReference type="GeneID" id="35597197"/>
<dbReference type="Gene3D" id="3.40.50.1820">
    <property type="entry name" value="alpha/beta hydrolase"/>
    <property type="match status" value="1"/>
</dbReference>
<keyword evidence="4" id="KW-1185">Reference proteome</keyword>
<accession>A0A2D3UN68</accession>
<dbReference type="RefSeq" id="XP_023623024.1">
    <property type="nucleotide sequence ID" value="XM_023767256.1"/>
</dbReference>
<comment type="similarity">
    <text evidence="1">Belongs to the esterase D family.</text>
</comment>
<gene>
    <name evidence="3" type="ORF">RCC_01972</name>
</gene>
<dbReference type="Proteomes" id="UP000225277">
    <property type="component" value="Unassembled WGS sequence"/>
</dbReference>
<dbReference type="InterPro" id="IPR029058">
    <property type="entry name" value="AB_hydrolase_fold"/>
</dbReference>
<evidence type="ECO:0000313" key="4">
    <source>
        <dbReference type="Proteomes" id="UP000225277"/>
    </source>
</evidence>
<proteinExistence type="inferred from homology"/>
<dbReference type="EMBL" id="FJUY01000002">
    <property type="protein sequence ID" value="CZT16131.1"/>
    <property type="molecule type" value="Genomic_DNA"/>
</dbReference>
<dbReference type="GO" id="GO:0016788">
    <property type="term" value="F:hydrolase activity, acting on ester bonds"/>
    <property type="evidence" value="ECO:0007669"/>
    <property type="project" value="TreeGrafter"/>
</dbReference>
<dbReference type="SUPFAM" id="SSF53474">
    <property type="entry name" value="alpha/beta-Hydrolases"/>
    <property type="match status" value="1"/>
</dbReference>
<sequence>MIAQRKTIIEPGYLPNSCQYTVETARGPYLVQIAWPLCWTSERLPQPNADEHPVSSFYLVDGNAYFLTAVEISRRLECLNSTRSIVVGIGYPNLKAVYDFRRGPDLTPRSRDGKYEMPLDKHGKPRTDLSFGEAHLFLDFIKREVMQTVEGELFPSLDLASNRKGLFGHSYGGLFSLNALFTQPGLFDFIAAASPSISWSEYSLVSFQEEEFHREAKVVDPPPVLLLTWGSNAEELEQRKGESDASFTRRRMGAEEPECGNDARAMAARLAGDCTIKAVLTADFPGWGHGGAAVVGLQRALMHFLLEMD</sequence>
<dbReference type="PANTHER" id="PTHR40841">
    <property type="entry name" value="SIDEROPHORE TRIACETYLFUSARININE C ESTERASE"/>
    <property type="match status" value="1"/>
</dbReference>
<protein>
    <submittedName>
        <fullName evidence="3">Related to hydrolase of the alpha/beta superfamily</fullName>
    </submittedName>
</protein>
<dbReference type="InterPro" id="IPR052558">
    <property type="entry name" value="Siderophore_Hydrolase_D"/>
</dbReference>
<dbReference type="InterPro" id="IPR000801">
    <property type="entry name" value="Esterase-like"/>
</dbReference>
<reference evidence="3 4" key="1">
    <citation type="submission" date="2016-03" db="EMBL/GenBank/DDBJ databases">
        <authorList>
            <person name="Ploux O."/>
        </authorList>
    </citation>
    <scope>NUCLEOTIDE SEQUENCE [LARGE SCALE GENOMIC DNA]</scope>
    <source>
        <strain evidence="3 4">URUG2</strain>
    </source>
</reference>
<dbReference type="PANTHER" id="PTHR40841:SF2">
    <property type="entry name" value="SIDEROPHORE-DEGRADING ESTERASE (EUROFUNG)"/>
    <property type="match status" value="1"/>
</dbReference>
<evidence type="ECO:0000256" key="1">
    <source>
        <dbReference type="ARBA" id="ARBA00005622"/>
    </source>
</evidence>
<dbReference type="AlphaFoldDB" id="A0A2D3UN68"/>
<name>A0A2D3UN68_9PEZI</name>